<reference evidence="1 2" key="1">
    <citation type="journal article" date="2005" name="Nature">
        <title>The genome of the social amoeba Dictyostelium discoideum.</title>
        <authorList>
            <consortium name="The Dictyostelium discoideum Sequencing Consortium"/>
            <person name="Eichinger L."/>
            <person name="Pachebat J.A."/>
            <person name="Glockner G."/>
            <person name="Rajandream M.A."/>
            <person name="Sucgang R."/>
            <person name="Berriman M."/>
            <person name="Song J."/>
            <person name="Olsen R."/>
            <person name="Szafranski K."/>
            <person name="Xu Q."/>
            <person name="Tunggal B."/>
            <person name="Kummerfeld S."/>
            <person name="Madera M."/>
            <person name="Konfortov B.A."/>
            <person name="Rivero F."/>
            <person name="Bankier A.T."/>
            <person name="Lehmann R."/>
            <person name="Hamlin N."/>
            <person name="Davies R."/>
            <person name="Gaudet P."/>
            <person name="Fey P."/>
            <person name="Pilcher K."/>
            <person name="Chen G."/>
            <person name="Saunders D."/>
            <person name="Sodergren E."/>
            <person name="Davis P."/>
            <person name="Kerhornou A."/>
            <person name="Nie X."/>
            <person name="Hall N."/>
            <person name="Anjard C."/>
            <person name="Hemphill L."/>
            <person name="Bason N."/>
            <person name="Farbrother P."/>
            <person name="Desany B."/>
            <person name="Just E."/>
            <person name="Morio T."/>
            <person name="Rost R."/>
            <person name="Churcher C."/>
            <person name="Cooper J."/>
            <person name="Haydock S."/>
            <person name="van Driessche N."/>
            <person name="Cronin A."/>
            <person name="Goodhead I."/>
            <person name="Muzny D."/>
            <person name="Mourier T."/>
            <person name="Pain A."/>
            <person name="Lu M."/>
            <person name="Harper D."/>
            <person name="Lindsay R."/>
            <person name="Hauser H."/>
            <person name="James K."/>
            <person name="Quiles M."/>
            <person name="Madan Babu M."/>
            <person name="Saito T."/>
            <person name="Buchrieser C."/>
            <person name="Wardroper A."/>
            <person name="Felder M."/>
            <person name="Thangavelu M."/>
            <person name="Johnson D."/>
            <person name="Knights A."/>
            <person name="Loulseged H."/>
            <person name="Mungall K."/>
            <person name="Oliver K."/>
            <person name="Price C."/>
            <person name="Quail M.A."/>
            <person name="Urushihara H."/>
            <person name="Hernandez J."/>
            <person name="Rabbinowitsch E."/>
            <person name="Steffen D."/>
            <person name="Sanders M."/>
            <person name="Ma J."/>
            <person name="Kohara Y."/>
            <person name="Sharp S."/>
            <person name="Simmonds M."/>
            <person name="Spiegler S."/>
            <person name="Tivey A."/>
            <person name="Sugano S."/>
            <person name="White B."/>
            <person name="Walker D."/>
            <person name="Woodward J."/>
            <person name="Winckler T."/>
            <person name="Tanaka Y."/>
            <person name="Shaulsky G."/>
            <person name="Schleicher M."/>
            <person name="Weinstock G."/>
            <person name="Rosenthal A."/>
            <person name="Cox E.C."/>
            <person name="Chisholm R.L."/>
            <person name="Gibbs R."/>
            <person name="Loomis W.F."/>
            <person name="Platzer M."/>
            <person name="Kay R.R."/>
            <person name="Williams J."/>
            <person name="Dear P.H."/>
            <person name="Noegel A.A."/>
            <person name="Barrell B."/>
            <person name="Kuspa A."/>
        </authorList>
    </citation>
    <scope>NUCLEOTIDE SEQUENCE [LARGE SCALE GENOMIC DNA]</scope>
    <source>
        <strain evidence="1 2">AX4</strain>
    </source>
</reference>
<sequence length="482" mass="56791">MDTLKVYNEYYFGRIYRKIRRSIGLQQSVIYGNELTLEFIQSIFNSRYEGEVIDFSVEEKSLNGGLNSSIQRIQLKWKKQKRECGNFKVFPETVIMKSVIESFDRIKFSIEHSQSREADFYQYHLSSLLSNNNNNNKMKYPFIPIVYYSNKTYCGSFSMILQDISSPKPSSTSSSSLSTSSYILGSLAMGNQCWGIPDGVDISGYDISWIVENCFIETSKLHIDFWRDKEILSQQQQQQQQQQENSNNDLSWLKNLDYYNGIGKEKYINYFEIKLNNTWEKSTLPLIEKLSKENKLEHVDLYKLVVNEYFQSFIKWESFQKRVDINQPNTPFTMVHGDFHAGNIMIPITTTTIVGKEGDEIKKNQIKKDGQIYFLDYSEVGIGCPFSDISQFIISNCSIEFRRENEKRLFSIYYEKLIKSKKVDSNIFNFNYCFNLYKRGGIEKWIWFNILLSEMVPEFAFIFYFNQLSTFINDHYNLNLFK</sequence>
<name>Q54XL8_DICDI</name>
<dbReference type="FunCoup" id="Q54XL8">
    <property type="interactions" value="1"/>
</dbReference>
<dbReference type="eggNOG" id="ENOG502RSQU">
    <property type="taxonomic scope" value="Eukaryota"/>
</dbReference>
<dbReference type="PhylomeDB" id="Q54XL8"/>
<dbReference type="InterPro" id="IPR004119">
    <property type="entry name" value="EcKL"/>
</dbReference>
<proteinExistence type="predicted"/>
<dbReference type="VEuPathDB" id="AmoebaDB:DDB_G0278861"/>
<protein>
    <recommendedName>
        <fullName evidence="3">Aminoglycoside phosphotransferase domain-containing protein</fullName>
    </recommendedName>
</protein>
<dbReference type="InterPro" id="IPR011009">
    <property type="entry name" value="Kinase-like_dom_sf"/>
</dbReference>
<dbReference type="PANTHER" id="PTHR11012">
    <property type="entry name" value="PROTEIN KINASE-LIKE DOMAIN-CONTAINING"/>
    <property type="match status" value="1"/>
</dbReference>
<accession>Q54XL8</accession>
<organism evidence="1 2">
    <name type="scientific">Dictyostelium discoideum</name>
    <name type="common">Social amoeba</name>
    <dbReference type="NCBI Taxonomy" id="44689"/>
    <lineage>
        <taxon>Eukaryota</taxon>
        <taxon>Amoebozoa</taxon>
        <taxon>Evosea</taxon>
        <taxon>Eumycetozoa</taxon>
        <taxon>Dictyostelia</taxon>
        <taxon>Dictyosteliales</taxon>
        <taxon>Dictyosteliaceae</taxon>
        <taxon>Dictyostelium</taxon>
    </lineage>
</organism>
<keyword evidence="2" id="KW-1185">Reference proteome</keyword>
<dbReference type="HOGENOM" id="CLU_566757_0_0_1"/>
<dbReference type="InParanoid" id="Q54XL8"/>
<dbReference type="EMBL" id="AAFI02000024">
    <property type="protein sequence ID" value="EAL68032.1"/>
    <property type="molecule type" value="Genomic_DNA"/>
</dbReference>
<dbReference type="Pfam" id="PF02958">
    <property type="entry name" value="EcKL"/>
    <property type="match status" value="1"/>
</dbReference>
<dbReference type="SUPFAM" id="SSF56112">
    <property type="entry name" value="Protein kinase-like (PK-like)"/>
    <property type="match status" value="1"/>
</dbReference>
<evidence type="ECO:0000313" key="2">
    <source>
        <dbReference type="Proteomes" id="UP000002195"/>
    </source>
</evidence>
<gene>
    <name evidence="1" type="ORF">DDB_G0278861</name>
</gene>
<comment type="caution">
    <text evidence="1">The sequence shown here is derived from an EMBL/GenBank/DDBJ whole genome shotgun (WGS) entry which is preliminary data.</text>
</comment>
<dbReference type="Gene3D" id="3.90.1200.10">
    <property type="match status" value="1"/>
</dbReference>
<dbReference type="AlphaFoldDB" id="Q54XL8"/>
<evidence type="ECO:0008006" key="3">
    <source>
        <dbReference type="Google" id="ProtNLM"/>
    </source>
</evidence>
<evidence type="ECO:0000313" key="1">
    <source>
        <dbReference type="EMBL" id="EAL68032.1"/>
    </source>
</evidence>
<dbReference type="dictyBase" id="DDB_G0278861"/>
<dbReference type="KEGG" id="ddi:DDB_G0278861"/>
<dbReference type="PaxDb" id="44689-DDB0206243"/>
<dbReference type="PANTHER" id="PTHR11012:SF30">
    <property type="entry name" value="PROTEIN KINASE-LIKE DOMAIN-CONTAINING"/>
    <property type="match status" value="1"/>
</dbReference>
<dbReference type="Proteomes" id="UP000002195">
    <property type="component" value="Unassembled WGS sequence"/>
</dbReference>
<dbReference type="RefSeq" id="XP_647785.1">
    <property type="nucleotide sequence ID" value="XM_642693.1"/>
</dbReference>
<dbReference type="GeneID" id="8621744"/>